<accession>A0A0R0D7U8</accession>
<dbReference type="InterPro" id="IPR051057">
    <property type="entry name" value="PI-PLC_domain"/>
</dbReference>
<dbReference type="SUPFAM" id="SSF51695">
    <property type="entry name" value="PLC-like phosphodiesterases"/>
    <property type="match status" value="1"/>
</dbReference>
<dbReference type="EMBL" id="LDJK01000028">
    <property type="protein sequence ID" value="KRG74247.1"/>
    <property type="molecule type" value="Genomic_DNA"/>
</dbReference>
<evidence type="ECO:0000313" key="2">
    <source>
        <dbReference type="Proteomes" id="UP000051386"/>
    </source>
</evidence>
<keyword evidence="2" id="KW-1185">Reference proteome</keyword>
<dbReference type="AlphaFoldDB" id="A0A0R0D7U8"/>
<dbReference type="InterPro" id="IPR017946">
    <property type="entry name" value="PLC-like_Pdiesterase_TIM-brl"/>
</dbReference>
<evidence type="ECO:0008006" key="3">
    <source>
        <dbReference type="Google" id="ProtNLM"/>
    </source>
</evidence>
<protein>
    <recommendedName>
        <fullName evidence="3">Phosphatidylinositol diacylglycerol-lyase</fullName>
    </recommendedName>
</protein>
<reference evidence="1 2" key="1">
    <citation type="submission" date="2015-05" db="EMBL/GenBank/DDBJ databases">
        <title>Genome sequencing and analysis of members of genus Stenotrophomonas.</title>
        <authorList>
            <person name="Patil P.P."/>
            <person name="Midha S."/>
            <person name="Patil P.B."/>
        </authorList>
    </citation>
    <scope>NUCLEOTIDE SEQUENCE [LARGE SCALE GENOMIC DNA]</scope>
    <source>
        <strain evidence="1 2">DSM 21508</strain>
    </source>
</reference>
<gene>
    <name evidence="1" type="ORF">ABB28_07660</name>
</gene>
<evidence type="ECO:0000313" key="1">
    <source>
        <dbReference type="EMBL" id="KRG74247.1"/>
    </source>
</evidence>
<comment type="caution">
    <text evidence="1">The sequence shown here is derived from an EMBL/GenBank/DDBJ whole genome shotgun (WGS) entry which is preliminary data.</text>
</comment>
<dbReference type="Pfam" id="PF26178">
    <property type="entry name" value="PI-PLC_cat"/>
    <property type="match status" value="1"/>
</dbReference>
<dbReference type="GO" id="GO:0006629">
    <property type="term" value="P:lipid metabolic process"/>
    <property type="evidence" value="ECO:0007669"/>
    <property type="project" value="InterPro"/>
</dbReference>
<dbReference type="PANTHER" id="PTHR13593:SF140">
    <property type="entry name" value="PLC-LIKE PHOSPHODIESTERASE"/>
    <property type="match status" value="1"/>
</dbReference>
<sequence length="530" mass="59557">MLAVSTTAHAELARPDHIADSSKRLDEIVMVMAHNAFNHAGVLPNQRLTIQQQLDRGVRGFMLDVHKKSGELYVCHGTCNPAISRVAPLSRDLETIQRFLDTHPSAVIAIHLEPYIEKADLERLRDQRPDLFKHTFNPRSPSWQAHKNWPTIKELQSSNQRLLLISQDQKISGDLTNSTSHVMFDQDIMVQNTYNIGDTIGQHDFSCTTRWNGIPLNTETGLKGWKRLFLMNHFHKVPELIHGDYDNHWEYIEAREIKHCKRMPNFVAIDSVERGDALEYVEHRNNGGVVAYEGDDATQNVVCGFSSAIAHNWSMKDGERLGCENDEMRSLKIRGVKKGQRITFHDRADGGRDDDFGVLNIDRDIPWDSPVVLNTLDSVQYRPAFRYLYSGGNGLAGKVSHIKVEPAASPHGEAAVILMRGDGGTQRISCAFGLTRSSFWNIKNEPSCHNDDARSVKVMAAKKGTVITLYDSPSGSTSDDYTTFRIKQDLTKVWTVVTLEESGENEYMAVKHHHVNGLNGKVSAVRVSVP</sequence>
<dbReference type="Gene3D" id="3.20.20.190">
    <property type="entry name" value="Phosphatidylinositol (PI) phosphodiesterase"/>
    <property type="match status" value="1"/>
</dbReference>
<dbReference type="Proteomes" id="UP000051386">
    <property type="component" value="Unassembled WGS sequence"/>
</dbReference>
<name>A0A0R0D7U8_9GAMM</name>
<proteinExistence type="predicted"/>
<dbReference type="GO" id="GO:0008081">
    <property type="term" value="F:phosphoric diester hydrolase activity"/>
    <property type="evidence" value="ECO:0007669"/>
    <property type="project" value="InterPro"/>
</dbReference>
<dbReference type="PANTHER" id="PTHR13593">
    <property type="match status" value="1"/>
</dbReference>
<dbReference type="PATRIC" id="fig|517011.3.peg.1159"/>
<organism evidence="1 2">
    <name type="scientific">Stenotrophomonas chelatiphaga</name>
    <dbReference type="NCBI Taxonomy" id="517011"/>
    <lineage>
        <taxon>Bacteria</taxon>
        <taxon>Pseudomonadati</taxon>
        <taxon>Pseudomonadota</taxon>
        <taxon>Gammaproteobacteria</taxon>
        <taxon>Lysobacterales</taxon>
        <taxon>Lysobacteraceae</taxon>
        <taxon>Stenotrophomonas</taxon>
    </lineage>
</organism>